<accession>A0AAW5EST1</accession>
<dbReference type="InterPro" id="IPR036890">
    <property type="entry name" value="HATPase_C_sf"/>
</dbReference>
<keyword evidence="1" id="KW-0067">ATP-binding</keyword>
<dbReference type="Gene3D" id="3.30.565.10">
    <property type="entry name" value="Histidine kinase-like ATPase, C-terminal domain"/>
    <property type="match status" value="1"/>
</dbReference>
<comment type="caution">
    <text evidence="1">The sequence shown here is derived from an EMBL/GenBank/DDBJ whole genome shotgun (WGS) entry which is preliminary data.</text>
</comment>
<evidence type="ECO:0000313" key="1">
    <source>
        <dbReference type="EMBL" id="MCJ8354594.1"/>
    </source>
</evidence>
<dbReference type="AlphaFoldDB" id="A0AAW5EST1"/>
<dbReference type="Proteomes" id="UP001202887">
    <property type="component" value="Unassembled WGS sequence"/>
</dbReference>
<dbReference type="RefSeq" id="WP_247067353.1">
    <property type="nucleotide sequence ID" value="NZ_CP094848.1"/>
</dbReference>
<sequence length="656" mass="73708">MTFEPIDPLEFKNTKVNNAALGALKREINNILSSYVGWYDPFCELIQNSLDAVEFRKALESSSGNTNNYTPHINVIIDLVENSLTVSDNGIGLDKDKFEQFLAPNFSFKSGKTRGHKGVGATYVAYGFNYMRISTKIPGFARSGKIVGAKNWLKDSAPSGNPKIEHDDTPLSDVDFNSFDRGVSISVRFDDSTHPRRLDWIKADEASKWILILFIKTGFGAVVSDPSVKIKVTVKAQNKTTVAETQGTGYFWLHKNASKKARIRDISEAARVSFEKFGPGRALPDKYRNLDFIYDSWTSEELSSLVSSSLDTEGKDVIKKHTPSVSVEFGYTAKLWTKFNDSLNIRANYKVLNTGIQLAANNMPQGETVLIPLNRNIGRQNQLHFLIHFDNYSPDMGRKGFHRELTDFAKNVSRLITENHLSKLRGYLKANTGVAPDLVRELKIGEWKKEMLGHEQDSPLILQSAHFFKPTERVSVTSMPTREQDVIALFNQLVAGGVIRGISMMSTNERFTYDGLFKVTFDLPPEIYTYSPNENPLGVTPDIASILHGKVTDPLILEYKFSLDGLIEDLDAHDKNISDLNLCVAWETGTLYTERYGITSFLIPENADQRQYHGVTHCLTDLESGAHLCDLIILSELIKYLNNPTVEAETQRTKYE</sequence>
<dbReference type="GO" id="GO:0005524">
    <property type="term" value="F:ATP binding"/>
    <property type="evidence" value="ECO:0007669"/>
    <property type="project" value="UniProtKB-KW"/>
</dbReference>
<dbReference type="EMBL" id="JAIBCX010000030">
    <property type="protein sequence ID" value="MCJ8354594.1"/>
    <property type="molecule type" value="Genomic_DNA"/>
</dbReference>
<proteinExistence type="predicted"/>
<protein>
    <submittedName>
        <fullName evidence="1">ATP-binding protein</fullName>
    </submittedName>
</protein>
<reference evidence="1" key="2">
    <citation type="submission" date="2022-03" db="EMBL/GenBank/DDBJ databases">
        <authorList>
            <person name="Ryngajllo M."/>
            <person name="Jacek P."/>
            <person name="Kubiak K."/>
        </authorList>
    </citation>
    <scope>NUCLEOTIDE SEQUENCE</scope>
    <source>
        <strain evidence="1">SI1</strain>
    </source>
</reference>
<evidence type="ECO:0000313" key="2">
    <source>
        <dbReference type="Proteomes" id="UP001202887"/>
    </source>
</evidence>
<keyword evidence="1" id="KW-0547">Nucleotide-binding</keyword>
<organism evidence="1 2">
    <name type="scientific">Novacetimonas hansenii</name>
    <name type="common">Komagataeibacter hansenii</name>
    <dbReference type="NCBI Taxonomy" id="436"/>
    <lineage>
        <taxon>Bacteria</taxon>
        <taxon>Pseudomonadati</taxon>
        <taxon>Pseudomonadota</taxon>
        <taxon>Alphaproteobacteria</taxon>
        <taxon>Acetobacterales</taxon>
        <taxon>Acetobacteraceae</taxon>
        <taxon>Novacetimonas</taxon>
    </lineage>
</organism>
<dbReference type="SUPFAM" id="SSF55874">
    <property type="entry name" value="ATPase domain of HSP90 chaperone/DNA topoisomerase II/histidine kinase"/>
    <property type="match status" value="1"/>
</dbReference>
<name>A0AAW5EST1_NOVHA</name>
<gene>
    <name evidence="1" type="ORF">K1W68_11455</name>
</gene>
<reference evidence="1" key="1">
    <citation type="journal article" date="2021" name="Polymers (Basel)">
        <title>Highly Stretchable Bacterial Cellulose Produced by Komagataeibacter hansenii SI1.</title>
        <authorList>
            <person name="Cielecka I."/>
            <person name="Ryngajllo M."/>
            <person name="Maniukiewicz W."/>
            <person name="Bielecki S."/>
        </authorList>
    </citation>
    <scope>NUCLEOTIDE SEQUENCE</scope>
    <source>
        <strain evidence="1">SI1</strain>
    </source>
</reference>